<sequence>MPERYYSKSINEQEKANEDSEFQIIFEVQLELYVKEKATYEHNMSRASAYLWTNCSPMMQHKIKARSDYETKIRDDGIELLNAIEEHALRYDDGNNDNTRRYHCIANLTDATQNVFTIRQRSNESLYEYAQRFRTISTIMVNQLGGQIPLIRMVETAARENSQSDKSVLQDEAWKGLLAYLFLDRADPTRYGHVVEELRTMCAMGQQNRFPDTLERAIGMLNAQGKNGTYS</sequence>
<comment type="caution">
    <text evidence="1">The sequence shown here is derived from an EMBL/GenBank/DDBJ whole genome shotgun (WGS) entry which is preliminary data.</text>
</comment>
<keyword evidence="2" id="KW-1185">Reference proteome</keyword>
<gene>
    <name evidence="1" type="ORF">IV203_032147</name>
</gene>
<organism evidence="1 2">
    <name type="scientific">Nitzschia inconspicua</name>
    <dbReference type="NCBI Taxonomy" id="303405"/>
    <lineage>
        <taxon>Eukaryota</taxon>
        <taxon>Sar</taxon>
        <taxon>Stramenopiles</taxon>
        <taxon>Ochrophyta</taxon>
        <taxon>Bacillariophyta</taxon>
        <taxon>Bacillariophyceae</taxon>
        <taxon>Bacillariophycidae</taxon>
        <taxon>Bacillariales</taxon>
        <taxon>Bacillariaceae</taxon>
        <taxon>Nitzschia</taxon>
    </lineage>
</organism>
<dbReference type="Proteomes" id="UP000693970">
    <property type="component" value="Unassembled WGS sequence"/>
</dbReference>
<evidence type="ECO:0000313" key="1">
    <source>
        <dbReference type="EMBL" id="KAG7369404.1"/>
    </source>
</evidence>
<accession>A0A9K3Q5R3</accession>
<reference evidence="1" key="2">
    <citation type="submission" date="2021-04" db="EMBL/GenBank/DDBJ databases">
        <authorList>
            <person name="Podell S."/>
        </authorList>
    </citation>
    <scope>NUCLEOTIDE SEQUENCE</scope>
    <source>
        <strain evidence="1">Hildebrandi</strain>
    </source>
</reference>
<dbReference type="EMBL" id="JAGRRH010000006">
    <property type="protein sequence ID" value="KAG7369404.1"/>
    <property type="molecule type" value="Genomic_DNA"/>
</dbReference>
<protein>
    <submittedName>
        <fullName evidence="1">Uncharacterized protein</fullName>
    </submittedName>
</protein>
<evidence type="ECO:0000313" key="2">
    <source>
        <dbReference type="Proteomes" id="UP000693970"/>
    </source>
</evidence>
<dbReference type="AlphaFoldDB" id="A0A9K3Q5R3"/>
<name>A0A9K3Q5R3_9STRA</name>
<proteinExistence type="predicted"/>
<reference evidence="1" key="1">
    <citation type="journal article" date="2021" name="Sci. Rep.">
        <title>Diploid genomic architecture of Nitzschia inconspicua, an elite biomass production diatom.</title>
        <authorList>
            <person name="Oliver A."/>
            <person name="Podell S."/>
            <person name="Pinowska A."/>
            <person name="Traller J.C."/>
            <person name="Smith S.R."/>
            <person name="McClure R."/>
            <person name="Beliaev A."/>
            <person name="Bohutskyi P."/>
            <person name="Hill E.A."/>
            <person name="Rabines A."/>
            <person name="Zheng H."/>
            <person name="Allen L.Z."/>
            <person name="Kuo A."/>
            <person name="Grigoriev I.V."/>
            <person name="Allen A.E."/>
            <person name="Hazlebeck D."/>
            <person name="Allen E.E."/>
        </authorList>
    </citation>
    <scope>NUCLEOTIDE SEQUENCE</scope>
    <source>
        <strain evidence="1">Hildebrandi</strain>
    </source>
</reference>